<dbReference type="AlphaFoldDB" id="A0A1I8GPW9"/>
<dbReference type="PANTHER" id="PTHR20883">
    <property type="entry name" value="PHYTANOYL-COA DIOXYGENASE DOMAIN CONTAINING 1"/>
    <property type="match status" value="1"/>
</dbReference>
<evidence type="ECO:0000313" key="3">
    <source>
        <dbReference type="Proteomes" id="UP000095280"/>
    </source>
</evidence>
<evidence type="ECO:0000256" key="2">
    <source>
        <dbReference type="SAM" id="MobiDB-lite"/>
    </source>
</evidence>
<accession>A0A1I8GPW9</accession>
<proteinExistence type="predicted"/>
<organism evidence="3 4">
    <name type="scientific">Macrostomum lignano</name>
    <dbReference type="NCBI Taxonomy" id="282301"/>
    <lineage>
        <taxon>Eukaryota</taxon>
        <taxon>Metazoa</taxon>
        <taxon>Spiralia</taxon>
        <taxon>Lophotrochozoa</taxon>
        <taxon>Platyhelminthes</taxon>
        <taxon>Rhabditophora</taxon>
        <taxon>Macrostomorpha</taxon>
        <taxon>Macrostomida</taxon>
        <taxon>Macrostomidae</taxon>
        <taxon>Macrostomum</taxon>
    </lineage>
</organism>
<dbReference type="InterPro" id="IPR008775">
    <property type="entry name" value="Phytyl_CoA_dOase-like"/>
</dbReference>
<dbReference type="Gene3D" id="2.60.120.620">
    <property type="entry name" value="q2cbj1_9rhob like domain"/>
    <property type="match status" value="1"/>
</dbReference>
<feature type="region of interest" description="Disordered" evidence="2">
    <location>
        <begin position="1"/>
        <end position="31"/>
    </location>
</feature>
<dbReference type="Proteomes" id="UP000095280">
    <property type="component" value="Unplaced"/>
</dbReference>
<keyword evidence="3" id="KW-1185">Reference proteome</keyword>
<feature type="compositionally biased region" description="Basic and acidic residues" evidence="2">
    <location>
        <begin position="12"/>
        <end position="24"/>
    </location>
</feature>
<name>A0A1I8GPW9_9PLAT</name>
<dbReference type="PANTHER" id="PTHR20883:SF14">
    <property type="entry name" value="PHYTANOYL-COA DIOXYGENASE"/>
    <property type="match status" value="1"/>
</dbReference>
<dbReference type="WBParaSite" id="maker-uti_cns_0002741-snap-gene-0.5-mRNA-1">
    <property type="protein sequence ID" value="maker-uti_cns_0002741-snap-gene-0.5-mRNA-1"/>
    <property type="gene ID" value="maker-uti_cns_0002741-snap-gene-0.5"/>
</dbReference>
<dbReference type="SUPFAM" id="SSF51197">
    <property type="entry name" value="Clavaminate synthase-like"/>
    <property type="match status" value="1"/>
</dbReference>
<sequence>MTSQERSPGYTGERHPELFKERPAKGNKPGQLSRAQLDEFYTRGFTLVRDFFAKEELDALKVDIVAKVSELADKLYNASKIKDKHEGLGFYHRLCAIERDFPGANIVLLKMTPNLPPSFRAIAAHERMLNLLEDIVGPNISFNPVWNLRTKTPNNAASTVPWHQDSGYFDVESYNALIVTAWVPLLDANEQNGTLQMVPGCHRDGYIAKHTCCAGPTWYIDLDEDIIEKEFGVDMAKDPVTLDVPYGSFLLFNNFTPHRSLNNRSDVVRWSIDFRWQRTGTPAGLFGLKPTCAPRRGAELPARLGSSEVAASFDSGDRNRAQLESMARDDSAADEFSILMSGPWMKKWEIVNHNKHTDEFEKNSEDWKLEMLHG</sequence>
<evidence type="ECO:0000313" key="4">
    <source>
        <dbReference type="WBParaSite" id="maker-uti_cns_0002741-snap-gene-0.5-mRNA-1"/>
    </source>
</evidence>
<protein>
    <submittedName>
        <fullName evidence="4">Phytanoyl-CoA dioxygenase family protein</fullName>
    </submittedName>
</protein>
<comment type="cofactor">
    <cofactor evidence="1">
        <name>Fe cation</name>
        <dbReference type="ChEBI" id="CHEBI:24875"/>
    </cofactor>
</comment>
<dbReference type="Pfam" id="PF05721">
    <property type="entry name" value="PhyH"/>
    <property type="match status" value="1"/>
</dbReference>
<reference evidence="4" key="1">
    <citation type="submission" date="2016-11" db="UniProtKB">
        <authorList>
            <consortium name="WormBaseParasite"/>
        </authorList>
    </citation>
    <scope>IDENTIFICATION</scope>
</reference>
<evidence type="ECO:0000256" key="1">
    <source>
        <dbReference type="ARBA" id="ARBA00001962"/>
    </source>
</evidence>